<gene>
    <name evidence="1" type="ORF">OCBIM_22007744mg</name>
</gene>
<organism evidence="1">
    <name type="scientific">Octopus bimaculoides</name>
    <name type="common">California two-spotted octopus</name>
    <dbReference type="NCBI Taxonomy" id="37653"/>
    <lineage>
        <taxon>Eukaryota</taxon>
        <taxon>Metazoa</taxon>
        <taxon>Spiralia</taxon>
        <taxon>Lophotrochozoa</taxon>
        <taxon>Mollusca</taxon>
        <taxon>Cephalopoda</taxon>
        <taxon>Coleoidea</taxon>
        <taxon>Octopodiformes</taxon>
        <taxon>Octopoda</taxon>
        <taxon>Incirrata</taxon>
        <taxon>Octopodidae</taxon>
        <taxon>Octopus</taxon>
    </lineage>
</organism>
<protein>
    <submittedName>
        <fullName evidence="1">Uncharacterized protein</fullName>
    </submittedName>
</protein>
<proteinExistence type="predicted"/>
<dbReference type="EMBL" id="KQ415847">
    <property type="protein sequence ID" value="KOG00116.1"/>
    <property type="molecule type" value="Genomic_DNA"/>
</dbReference>
<sequence>MSIADALQQKAVVLVFDQTIYSKAQQIRWVNELYCKRIVIRLGAFHTILPTLACLGKRFGDAGLENIMIESNVVAQGSINSVLGGDHYNRSIQAHKCIVEAMERLRWQANIGFLSDVDCALTYETLVKFHADFTSSSFTEFVMGEKFQAVASTCRSFVEQHSAKDPTFALWSSYIEVIFLFLRSTRQGDWEFHLSSIRCYLPIMPDIFQFIGMR</sequence>
<evidence type="ECO:0000313" key="1">
    <source>
        <dbReference type="EMBL" id="KOG00116.1"/>
    </source>
</evidence>
<dbReference type="AlphaFoldDB" id="A0A0L8IF51"/>
<dbReference type="PANTHER" id="PTHR47018:SF3">
    <property type="entry name" value="MYCBP-ASSOCIATED PROTEIN"/>
    <property type="match status" value="1"/>
</dbReference>
<reference evidence="1" key="1">
    <citation type="submission" date="2015-07" db="EMBL/GenBank/DDBJ databases">
        <title>MeaNS - Measles Nucleotide Surveillance Program.</title>
        <authorList>
            <person name="Tran T."/>
            <person name="Druce J."/>
        </authorList>
    </citation>
    <scope>NUCLEOTIDE SEQUENCE</scope>
    <source>
        <strain evidence="1">UCB-OBI-ISO-001</strain>
        <tissue evidence="1">Gonad</tissue>
    </source>
</reference>
<accession>A0A0L8IF51</accession>
<name>A0A0L8IF51_OCTBM</name>
<dbReference type="PANTHER" id="PTHR47018">
    <property type="entry name" value="CXC DOMAIN-CONTAINING PROTEIN-RELATED"/>
    <property type="match status" value="1"/>
</dbReference>